<dbReference type="InterPro" id="IPR003125">
    <property type="entry name" value="WSN"/>
</dbReference>
<feature type="compositionally biased region" description="Basic and acidic residues" evidence="1">
    <location>
        <begin position="928"/>
        <end position="941"/>
    </location>
</feature>
<keyword evidence="2" id="KW-0472">Membrane</keyword>
<feature type="chain" id="PRO_5009309192" evidence="3">
    <location>
        <begin position="18"/>
        <end position="1013"/>
    </location>
</feature>
<evidence type="ECO:0000313" key="6">
    <source>
        <dbReference type="WBParaSite" id="Csp11.Scaffold630.g18019.t1"/>
    </source>
</evidence>
<dbReference type="eggNOG" id="ENOG502RYAB">
    <property type="taxonomic scope" value="Eukaryota"/>
</dbReference>
<dbReference type="SMART" id="SM00453">
    <property type="entry name" value="WSN"/>
    <property type="match status" value="1"/>
</dbReference>
<dbReference type="Pfam" id="PF02206">
    <property type="entry name" value="WSN"/>
    <property type="match status" value="1"/>
</dbReference>
<evidence type="ECO:0000259" key="4">
    <source>
        <dbReference type="SMART" id="SM00453"/>
    </source>
</evidence>
<feature type="signal peptide" evidence="3">
    <location>
        <begin position="1"/>
        <end position="17"/>
    </location>
</feature>
<proteinExistence type="predicted"/>
<keyword evidence="5" id="KW-1185">Reference proteome</keyword>
<keyword evidence="2" id="KW-0812">Transmembrane</keyword>
<dbReference type="PANTHER" id="PTHR31227:SF1">
    <property type="entry name" value="DOMAIN OF UNKNOWN FUNCTION WSN DOMAIN-CONTAINING PROTEIN"/>
    <property type="match status" value="1"/>
</dbReference>
<evidence type="ECO:0000256" key="2">
    <source>
        <dbReference type="SAM" id="Phobius"/>
    </source>
</evidence>
<feature type="compositionally biased region" description="Low complexity" evidence="1">
    <location>
        <begin position="892"/>
        <end position="909"/>
    </location>
</feature>
<organism evidence="5 6">
    <name type="scientific">Caenorhabditis tropicalis</name>
    <dbReference type="NCBI Taxonomy" id="1561998"/>
    <lineage>
        <taxon>Eukaryota</taxon>
        <taxon>Metazoa</taxon>
        <taxon>Ecdysozoa</taxon>
        <taxon>Nematoda</taxon>
        <taxon>Chromadorea</taxon>
        <taxon>Rhabditida</taxon>
        <taxon>Rhabditina</taxon>
        <taxon>Rhabditomorpha</taxon>
        <taxon>Rhabditoidea</taxon>
        <taxon>Rhabditidae</taxon>
        <taxon>Peloderinae</taxon>
        <taxon>Caenorhabditis</taxon>
    </lineage>
</organism>
<dbReference type="Proteomes" id="UP000095282">
    <property type="component" value="Unplaced"/>
</dbReference>
<protein>
    <submittedName>
        <fullName evidence="6">WSN domain-containing protein</fullName>
    </submittedName>
</protein>
<evidence type="ECO:0000256" key="1">
    <source>
        <dbReference type="SAM" id="MobiDB-lite"/>
    </source>
</evidence>
<dbReference type="STRING" id="1561998.A0A1I7UPF1"/>
<evidence type="ECO:0000313" key="5">
    <source>
        <dbReference type="Proteomes" id="UP000095282"/>
    </source>
</evidence>
<feature type="region of interest" description="Disordered" evidence="1">
    <location>
        <begin position="799"/>
        <end position="956"/>
    </location>
</feature>
<accession>A0A1I7UPF1</accession>
<dbReference type="AlphaFoldDB" id="A0A1I7UPF1"/>
<reference evidence="6" key="1">
    <citation type="submission" date="2016-11" db="UniProtKB">
        <authorList>
            <consortium name="WormBaseParasite"/>
        </authorList>
    </citation>
    <scope>IDENTIFICATION</scope>
</reference>
<feature type="compositionally biased region" description="Basic and acidic residues" evidence="1">
    <location>
        <begin position="820"/>
        <end position="844"/>
    </location>
</feature>
<evidence type="ECO:0000256" key="3">
    <source>
        <dbReference type="SAM" id="SignalP"/>
    </source>
</evidence>
<sequence>MRKIVSLLFAVVAVITAAPVTIKSGVSKELEIRPENGRDYSGGAGGSADYTTQLPNFIAERLLHHRQKRGTNDDPFSDLQTRISTFARVVNGITVYNGIFDGSTPIDSIISELMGVGSFNLQDLMSFNPDEVKKAVKKINEVKISNTTRDIGRHVVNLFKIKEMYQKAGSLNSLPNEAAIKALNSLNGSDLQKINTISVDSKATLTELSTAIEKLMKIVEEKRIMETLEALEPFNRYVQLIQFSGDYEINSLKNFNQSEKDQLQTELEELGKIPKESSSVLQLMYSVAGSSSIKREFTSGFVNGYEDLGRLTDDIDDDWIKELIGNHTSLNELTQLTTLVDPIKQLDGKWKPARSPPLRMSIQKAAMIEDSFGNFTGIGKTVVDVIASFKISPSSRGILMFSAMKVMSIQSGLLVYKLATLKSLQAKISSQLNTSDTLNPQYFAEIKQLIDEVKAVPKVEELGDQLSQGAQFVTGFQSTFADFIAYFDSLNGFTSLSKEAITAVKVAIQISDIQNDNEFTNNIDSISSSITASIDLLTEVNSTIETIKAKTANKNLVQLKDLSKHSKSLCDASSIIDMMQKLLDKSSALSDIAKNGYFVDDNVGKTTPGVKNKIGENWQDFYELRHKIFQLLPEARAKRNEVVKPKTENLEDYGPILEQFSGLENVDLDVEHRIVAVDALYPKVAQTDQPPLESLKASLEQVADLDLSFSKYSISGISKSLTSIQKVFLSTIPTVTVMPTTPKPAQKGKQIQVVMTTEAPPKKDENLIWYILGSVVVILVIAGILSYIFRSKLASCMPCKKKKKEQESSSSEGEYSDNNYEIKKRFIDPEKEEKNGRRSRERNPSRNRPAGNRNARQNPDPNGRREQSPAANQIENPRPGGHQIRNPSPAGNNNQNLRPNVNRNQNLRPARIVNPDPIPVENGNRNIRPAENRNRNLRLDGNENGNPGAPRPPAQGMQPVQHVPVMEQLGLTVRAEHVPVLEQLGLVEERPRDEYFDDQDEDDTLRCVQSITN</sequence>
<dbReference type="PANTHER" id="PTHR31227">
    <property type="entry name" value="PROTEIN CBG15697"/>
    <property type="match status" value="1"/>
</dbReference>
<feature type="domain" description="Domain of unknown function WSN" evidence="4">
    <location>
        <begin position="74"/>
        <end position="142"/>
    </location>
</feature>
<name>A0A1I7UPF1_9PELO</name>
<keyword evidence="3" id="KW-0732">Signal</keyword>
<keyword evidence="2" id="KW-1133">Transmembrane helix</keyword>
<dbReference type="WBParaSite" id="Csp11.Scaffold630.g18019.t1">
    <property type="protein sequence ID" value="Csp11.Scaffold630.g18019.t1"/>
    <property type="gene ID" value="Csp11.Scaffold630.g18019"/>
</dbReference>
<feature type="transmembrane region" description="Helical" evidence="2">
    <location>
        <begin position="767"/>
        <end position="789"/>
    </location>
</feature>